<keyword evidence="4" id="KW-0732">Signal</keyword>
<accession>A0A438ENS7</accession>
<evidence type="ECO:0000256" key="1">
    <source>
        <dbReference type="ARBA" id="ARBA00006756"/>
    </source>
</evidence>
<evidence type="ECO:0000313" key="7">
    <source>
        <dbReference type="Proteomes" id="UP000288805"/>
    </source>
</evidence>
<comment type="caution">
    <text evidence="6">The sequence shown here is derived from an EMBL/GenBank/DDBJ whole genome shotgun (WGS) entry which is preliminary data.</text>
</comment>
<evidence type="ECO:0000259" key="5">
    <source>
        <dbReference type="Pfam" id="PF03081"/>
    </source>
</evidence>
<feature type="domain" description="Exocyst complex subunit Exo70 C-terminal" evidence="5">
    <location>
        <begin position="2"/>
        <end position="144"/>
    </location>
</feature>
<feature type="signal peptide" evidence="4">
    <location>
        <begin position="1"/>
        <end position="20"/>
    </location>
</feature>
<comment type="similarity">
    <text evidence="1 3">Belongs to the EXO70 family.</text>
</comment>
<proteinExistence type="inferred from homology"/>
<dbReference type="AlphaFoldDB" id="A0A438ENS7"/>
<organism evidence="6 7">
    <name type="scientific">Vitis vinifera</name>
    <name type="common">Grape</name>
    <dbReference type="NCBI Taxonomy" id="29760"/>
    <lineage>
        <taxon>Eukaryota</taxon>
        <taxon>Viridiplantae</taxon>
        <taxon>Streptophyta</taxon>
        <taxon>Embryophyta</taxon>
        <taxon>Tracheophyta</taxon>
        <taxon>Spermatophyta</taxon>
        <taxon>Magnoliopsida</taxon>
        <taxon>eudicotyledons</taxon>
        <taxon>Gunneridae</taxon>
        <taxon>Pentapetalae</taxon>
        <taxon>rosids</taxon>
        <taxon>Vitales</taxon>
        <taxon>Vitaceae</taxon>
        <taxon>Viteae</taxon>
        <taxon>Vitis</taxon>
    </lineage>
</organism>
<evidence type="ECO:0000256" key="3">
    <source>
        <dbReference type="RuleBase" id="RU365026"/>
    </source>
</evidence>
<keyword evidence="2 3" id="KW-0813">Transport</keyword>
<evidence type="ECO:0000256" key="2">
    <source>
        <dbReference type="ARBA" id="ARBA00022448"/>
    </source>
</evidence>
<dbReference type="EMBL" id="QGNW01001227">
    <property type="protein sequence ID" value="RVW49399.1"/>
    <property type="molecule type" value="Genomic_DNA"/>
</dbReference>
<dbReference type="GO" id="GO:0015031">
    <property type="term" value="P:protein transport"/>
    <property type="evidence" value="ECO:0007669"/>
    <property type="project" value="UniProtKB-KW"/>
</dbReference>
<comment type="function">
    <text evidence="3">Component of the exocyst complex.</text>
</comment>
<dbReference type="Gene3D" id="1.20.1280.170">
    <property type="entry name" value="Exocyst complex component Exo70"/>
    <property type="match status" value="1"/>
</dbReference>
<keyword evidence="3" id="KW-0653">Protein transport</keyword>
<name>A0A438ENS7_VITVI</name>
<reference evidence="6 7" key="1">
    <citation type="journal article" date="2018" name="PLoS Genet.">
        <title>Population sequencing reveals clonal diversity and ancestral inbreeding in the grapevine cultivar Chardonnay.</title>
        <authorList>
            <person name="Roach M.J."/>
            <person name="Johnson D.L."/>
            <person name="Bohlmann J."/>
            <person name="van Vuuren H.J."/>
            <person name="Jones S.J."/>
            <person name="Pretorius I.S."/>
            <person name="Schmidt S.A."/>
            <person name="Borneman A.R."/>
        </authorList>
    </citation>
    <scope>NUCLEOTIDE SEQUENCE [LARGE SCALE GENOMIC DNA]</scope>
    <source>
        <strain evidence="7">cv. Chardonnay</strain>
        <tissue evidence="6">Leaf</tissue>
    </source>
</reference>
<evidence type="ECO:0000313" key="6">
    <source>
        <dbReference type="EMBL" id="RVW49399.1"/>
    </source>
</evidence>
<dbReference type="GO" id="GO:0006887">
    <property type="term" value="P:exocytosis"/>
    <property type="evidence" value="ECO:0007669"/>
    <property type="project" value="UniProtKB-KW"/>
</dbReference>
<evidence type="ECO:0000256" key="4">
    <source>
        <dbReference type="SAM" id="SignalP"/>
    </source>
</evidence>
<sequence>MAMRLAWLILVLLCRLDCKAELYKDIGLSYLFLANNLHFVLEKVRTSNLRYLLGEEWISKHEKKVKQYSASYEVMGWTKVFSSLPENNSQAPMSPEDVKECFGRFNLAFEEAYRKQTSWVVQDGKLRDDIKVSIAKKLVTAYGRIL</sequence>
<dbReference type="InterPro" id="IPR004140">
    <property type="entry name" value="Exo70"/>
</dbReference>
<dbReference type="GO" id="GO:0005546">
    <property type="term" value="F:phosphatidylinositol-4,5-bisphosphate binding"/>
    <property type="evidence" value="ECO:0007669"/>
    <property type="project" value="InterPro"/>
</dbReference>
<dbReference type="SUPFAM" id="SSF74788">
    <property type="entry name" value="Cullin repeat-like"/>
    <property type="match status" value="1"/>
</dbReference>
<dbReference type="Pfam" id="PF03081">
    <property type="entry name" value="Exo70_C"/>
    <property type="match status" value="1"/>
</dbReference>
<keyword evidence="3" id="KW-0268">Exocytosis</keyword>
<dbReference type="PANTHER" id="PTHR12542:SF26">
    <property type="entry name" value="EXOCYST SUBUNIT EXO70 FAMILY PROTEIN"/>
    <property type="match status" value="1"/>
</dbReference>
<dbReference type="InterPro" id="IPR046364">
    <property type="entry name" value="Exo70_C"/>
</dbReference>
<gene>
    <name evidence="6" type="primary">EXO70H1_5</name>
    <name evidence="6" type="ORF">CK203_080282</name>
</gene>
<dbReference type="PANTHER" id="PTHR12542">
    <property type="entry name" value="EXOCYST COMPLEX PROTEIN EXO70"/>
    <property type="match status" value="1"/>
</dbReference>
<dbReference type="GO" id="GO:0000145">
    <property type="term" value="C:exocyst"/>
    <property type="evidence" value="ECO:0007669"/>
    <property type="project" value="InterPro"/>
</dbReference>
<dbReference type="Proteomes" id="UP000288805">
    <property type="component" value="Unassembled WGS sequence"/>
</dbReference>
<feature type="chain" id="PRO_5019190415" description="Exocyst subunit Exo70 family protein" evidence="4">
    <location>
        <begin position="21"/>
        <end position="146"/>
    </location>
</feature>
<protein>
    <recommendedName>
        <fullName evidence="3">Exocyst subunit Exo70 family protein</fullName>
    </recommendedName>
</protein>
<dbReference type="InterPro" id="IPR016159">
    <property type="entry name" value="Cullin_repeat-like_dom_sf"/>
</dbReference>